<keyword evidence="1 2" id="KW-0238">DNA-binding</keyword>
<dbReference type="InterPro" id="IPR001647">
    <property type="entry name" value="HTH_TetR"/>
</dbReference>
<dbReference type="Gene3D" id="1.10.10.60">
    <property type="entry name" value="Homeodomain-like"/>
    <property type="match status" value="2"/>
</dbReference>
<feature type="region of interest" description="Disordered" evidence="3">
    <location>
        <begin position="1"/>
        <end position="20"/>
    </location>
</feature>
<evidence type="ECO:0000313" key="6">
    <source>
        <dbReference type="Proteomes" id="UP000252586"/>
    </source>
</evidence>
<dbReference type="GO" id="GO:0000976">
    <property type="term" value="F:transcription cis-regulatory region binding"/>
    <property type="evidence" value="ECO:0007669"/>
    <property type="project" value="TreeGrafter"/>
</dbReference>
<dbReference type="PANTHER" id="PTHR30055:SF237">
    <property type="entry name" value="TRANSCRIPTIONAL REPRESSOR MCE3R"/>
    <property type="match status" value="1"/>
</dbReference>
<proteinExistence type="predicted"/>
<keyword evidence="6" id="KW-1185">Reference proteome</keyword>
<dbReference type="AlphaFoldDB" id="A0A366E327"/>
<dbReference type="EMBL" id="QNRE01000001">
    <property type="protein sequence ID" value="RBO96515.1"/>
    <property type="molecule type" value="Genomic_DNA"/>
</dbReference>
<feature type="DNA-binding region" description="H-T-H motif" evidence="2">
    <location>
        <begin position="239"/>
        <end position="258"/>
    </location>
</feature>
<name>A0A366E327_9NOCA</name>
<dbReference type="PRINTS" id="PR00455">
    <property type="entry name" value="HTHTETR"/>
</dbReference>
<feature type="DNA-binding region" description="H-T-H motif" evidence="2">
    <location>
        <begin position="44"/>
        <end position="63"/>
    </location>
</feature>
<dbReference type="Gene3D" id="1.10.357.10">
    <property type="entry name" value="Tetracycline Repressor, domain 2"/>
    <property type="match status" value="2"/>
</dbReference>
<dbReference type="STRING" id="1210090.GCA_001613185_01245"/>
<comment type="caution">
    <text evidence="5">The sequence shown here is derived from an EMBL/GenBank/DDBJ whole genome shotgun (WGS) entry which is preliminary data.</text>
</comment>
<evidence type="ECO:0000256" key="1">
    <source>
        <dbReference type="ARBA" id="ARBA00023125"/>
    </source>
</evidence>
<dbReference type="InterPro" id="IPR009057">
    <property type="entry name" value="Homeodomain-like_sf"/>
</dbReference>
<dbReference type="PROSITE" id="PS50977">
    <property type="entry name" value="HTH_TETR_2"/>
    <property type="match status" value="2"/>
</dbReference>
<dbReference type="PANTHER" id="PTHR30055">
    <property type="entry name" value="HTH-TYPE TRANSCRIPTIONAL REGULATOR RUTR"/>
    <property type="match status" value="1"/>
</dbReference>
<dbReference type="InterPro" id="IPR050109">
    <property type="entry name" value="HTH-type_TetR-like_transc_reg"/>
</dbReference>
<sequence>MRVSGSPATRDARPARGTRPANRRALILDAATELFARDGYANVAMSDIAEAVAVGPSALYRHFRGKRQLLEAVITDSLDAADRLLDETESGARPLASDLAAAAIAQRHVGVLWRREARQLPPDTRTALHHRMRGFRRRVADQIAAQRPDLGAEATVLLATCAVAVATSVSFHNVTLPEPEFSTLLGTLIETVVHAPVPALRTGTSGAAPEAPLRPGTRREQLLAAAIDLFARDGYAHVGMEDIGTVVGIAGPSVYHHFARKEDVLAAALTRGAEWLRIDMNRALAAARDDTDAVRALIASYLAFAFDNPGLVQVLLTEVIHLPEPHRQQIRAVQLDYVFDWVRTVRAVHPEWSAPAARLRVQAVLGMLNDIAQTRLPVRYTTVRQASALVAEELLALGATVGTLSQA</sequence>
<dbReference type="Proteomes" id="UP000252586">
    <property type="component" value="Unassembled WGS sequence"/>
</dbReference>
<feature type="domain" description="HTH tetR-type" evidence="4">
    <location>
        <begin position="216"/>
        <end position="276"/>
    </location>
</feature>
<reference evidence="5 6" key="1">
    <citation type="submission" date="2018-06" db="EMBL/GenBank/DDBJ databases">
        <title>Genomic Encyclopedia of Type Strains, Phase IV (KMG-IV): sequencing the most valuable type-strain genomes for metagenomic binning, comparative biology and taxonomic classification.</title>
        <authorList>
            <person name="Goeker M."/>
        </authorList>
    </citation>
    <scope>NUCLEOTIDE SEQUENCE [LARGE SCALE GENOMIC DNA]</scope>
    <source>
        <strain evidence="5 6">DSM 44599</strain>
    </source>
</reference>
<evidence type="ECO:0000256" key="2">
    <source>
        <dbReference type="PROSITE-ProRule" id="PRU00335"/>
    </source>
</evidence>
<evidence type="ECO:0000313" key="5">
    <source>
        <dbReference type="EMBL" id="RBO96515.1"/>
    </source>
</evidence>
<dbReference type="SUPFAM" id="SSF46689">
    <property type="entry name" value="Homeodomain-like"/>
    <property type="match status" value="2"/>
</dbReference>
<dbReference type="InterPro" id="IPR041490">
    <property type="entry name" value="KstR2_TetR_C"/>
</dbReference>
<gene>
    <name evidence="5" type="ORF">DFR74_101530</name>
</gene>
<accession>A0A366E327</accession>
<evidence type="ECO:0000259" key="4">
    <source>
        <dbReference type="PROSITE" id="PS50977"/>
    </source>
</evidence>
<protein>
    <submittedName>
        <fullName evidence="5">TetR family transcriptional regulator</fullName>
    </submittedName>
</protein>
<dbReference type="Pfam" id="PF17932">
    <property type="entry name" value="TetR_C_24"/>
    <property type="match status" value="1"/>
</dbReference>
<dbReference type="Pfam" id="PF00440">
    <property type="entry name" value="TetR_N"/>
    <property type="match status" value="2"/>
</dbReference>
<feature type="domain" description="HTH tetR-type" evidence="4">
    <location>
        <begin position="21"/>
        <end position="81"/>
    </location>
</feature>
<dbReference type="GO" id="GO:0003700">
    <property type="term" value="F:DNA-binding transcription factor activity"/>
    <property type="evidence" value="ECO:0007669"/>
    <property type="project" value="TreeGrafter"/>
</dbReference>
<organism evidence="5 6">
    <name type="scientific">Nocardia puris</name>
    <dbReference type="NCBI Taxonomy" id="208602"/>
    <lineage>
        <taxon>Bacteria</taxon>
        <taxon>Bacillati</taxon>
        <taxon>Actinomycetota</taxon>
        <taxon>Actinomycetes</taxon>
        <taxon>Mycobacteriales</taxon>
        <taxon>Nocardiaceae</taxon>
        <taxon>Nocardia</taxon>
    </lineage>
</organism>
<evidence type="ECO:0000256" key="3">
    <source>
        <dbReference type="SAM" id="MobiDB-lite"/>
    </source>
</evidence>